<feature type="transmembrane region" description="Helical" evidence="1">
    <location>
        <begin position="55"/>
        <end position="75"/>
    </location>
</feature>
<dbReference type="Proteomes" id="UP000770889">
    <property type="component" value="Unassembled WGS sequence"/>
</dbReference>
<dbReference type="EMBL" id="JAHHGM010000010">
    <property type="protein sequence ID" value="MBT2989692.1"/>
    <property type="molecule type" value="Genomic_DNA"/>
</dbReference>
<sequence length="202" mass="22714">MCITIPSSAHVRRSRRIPLWGWLTDSPARLLPAGGLLSIAFWLSLFNPMDMDAWAGFNLLFGILPFFLFAQLLLHLPRLLSVTPPGYLRYGLLFFLLLGAQFLFFLSSMQGDGVGLLYLLLLSLSWILQLRLVTNFYGFSYLSGRFCNRILFYALLWAGLIGAVTLVSLSAGWIGNPLWPLLAGILYLLPLMIFLLIALRKS</sequence>
<comment type="caution">
    <text evidence="2">The sequence shown here is derived from an EMBL/GenBank/DDBJ whole genome shotgun (WGS) entry which is preliminary data.</text>
</comment>
<evidence type="ECO:0000313" key="3">
    <source>
        <dbReference type="Proteomes" id="UP000770889"/>
    </source>
</evidence>
<protein>
    <submittedName>
        <fullName evidence="2">Uncharacterized protein</fullName>
    </submittedName>
</protein>
<keyword evidence="1" id="KW-1133">Transmembrane helix</keyword>
<organism evidence="2 3">
    <name type="scientific">Candidatus Thiodiazotropha taylori</name>
    <dbReference type="NCBI Taxonomy" id="2792791"/>
    <lineage>
        <taxon>Bacteria</taxon>
        <taxon>Pseudomonadati</taxon>
        <taxon>Pseudomonadota</taxon>
        <taxon>Gammaproteobacteria</taxon>
        <taxon>Chromatiales</taxon>
        <taxon>Sedimenticolaceae</taxon>
        <taxon>Candidatus Thiodiazotropha</taxon>
    </lineage>
</organism>
<accession>A0A944MA96</accession>
<name>A0A944MA96_9GAMM</name>
<proteinExistence type="predicted"/>
<feature type="transmembrane region" description="Helical" evidence="1">
    <location>
        <begin position="150"/>
        <end position="173"/>
    </location>
</feature>
<feature type="transmembrane region" description="Helical" evidence="1">
    <location>
        <begin position="20"/>
        <end position="43"/>
    </location>
</feature>
<feature type="transmembrane region" description="Helical" evidence="1">
    <location>
        <begin position="115"/>
        <end position="138"/>
    </location>
</feature>
<evidence type="ECO:0000256" key="1">
    <source>
        <dbReference type="SAM" id="Phobius"/>
    </source>
</evidence>
<reference evidence="2 3" key="1">
    <citation type="submission" date="2021-05" db="EMBL/GenBank/DDBJ databases">
        <title>Genetic and Functional Diversity in Clade A Lucinid endosymbionts from the Bahamas.</title>
        <authorList>
            <person name="Giani N.M."/>
            <person name="Engel A.S."/>
            <person name="Campbell B.J."/>
        </authorList>
    </citation>
    <scope>NUCLEOTIDE SEQUENCE [LARGE SCALE GENOMIC DNA]</scope>
    <source>
        <strain evidence="2">LUC16012Gg_MoonRockCtena</strain>
    </source>
</reference>
<feature type="transmembrane region" description="Helical" evidence="1">
    <location>
        <begin position="87"/>
        <end position="109"/>
    </location>
</feature>
<evidence type="ECO:0000313" key="2">
    <source>
        <dbReference type="EMBL" id="MBT2989692.1"/>
    </source>
</evidence>
<dbReference type="AlphaFoldDB" id="A0A944MA96"/>
<keyword evidence="1" id="KW-0472">Membrane</keyword>
<gene>
    <name evidence="2" type="ORF">KME65_12070</name>
</gene>
<keyword evidence="1" id="KW-0812">Transmembrane</keyword>
<feature type="transmembrane region" description="Helical" evidence="1">
    <location>
        <begin position="179"/>
        <end position="199"/>
    </location>
</feature>